<dbReference type="Proteomes" id="UP000282185">
    <property type="component" value="Unassembled WGS sequence"/>
</dbReference>
<sequence length="203" mass="21299">MRIDPEIRTFQGVTTFGTFAVLNVLYLLACLPVLTAGAATSALLEVAMRYTDGERGTPLRDFLVALVRNAPRATLVLLVLGAPIPLLLWVGWFWYLSGSALSLVAMLIAGLAALYLCGALLHGLALVAAFEAGPLRTVRNALLLPGADPLRTAGLVLLPVGSVLVVLAVPSTLFLLLTIGCSAGAVLAALLLRPIYRRLTGDA</sequence>
<evidence type="ECO:0000313" key="3">
    <source>
        <dbReference type="EMBL" id="RRR22496.1"/>
    </source>
</evidence>
<dbReference type="AlphaFoldDB" id="A0A345YS79"/>
<name>A0A345YS79_9MICO</name>
<feature type="transmembrane region" description="Helical" evidence="1">
    <location>
        <begin position="101"/>
        <end position="130"/>
    </location>
</feature>
<reference evidence="2 4" key="1">
    <citation type="submission" date="2018-07" db="EMBL/GenBank/DDBJ databases">
        <title>Brachybacterium saurashtrense DSM 23186 genome sequence.</title>
        <authorList>
            <person name="Guo L."/>
        </authorList>
    </citation>
    <scope>NUCLEOTIDE SEQUENCE [LARGE SCALE GENOMIC DNA]</scope>
    <source>
        <strain evidence="2 4">DSM 23186</strain>
    </source>
</reference>
<dbReference type="Pfam" id="PF04854">
    <property type="entry name" value="DUF624"/>
    <property type="match status" value="1"/>
</dbReference>
<evidence type="ECO:0000313" key="5">
    <source>
        <dbReference type="Proteomes" id="UP000282185"/>
    </source>
</evidence>
<dbReference type="KEGG" id="bsau:DWV08_14965"/>
<keyword evidence="4" id="KW-1185">Reference proteome</keyword>
<dbReference type="InterPro" id="IPR006938">
    <property type="entry name" value="DUF624"/>
</dbReference>
<feature type="transmembrane region" description="Helical" evidence="1">
    <location>
        <begin position="150"/>
        <end position="167"/>
    </location>
</feature>
<feature type="transmembrane region" description="Helical" evidence="1">
    <location>
        <begin position="20"/>
        <end position="44"/>
    </location>
</feature>
<evidence type="ECO:0000256" key="1">
    <source>
        <dbReference type="SAM" id="Phobius"/>
    </source>
</evidence>
<evidence type="ECO:0000313" key="2">
    <source>
        <dbReference type="EMBL" id="AXK46781.1"/>
    </source>
</evidence>
<proteinExistence type="predicted"/>
<feature type="transmembrane region" description="Helical" evidence="1">
    <location>
        <begin position="173"/>
        <end position="192"/>
    </location>
</feature>
<reference evidence="3 5" key="2">
    <citation type="submission" date="2018-08" db="EMBL/GenBank/DDBJ databases">
        <title>Brachybacterium saurashtrense DSM 23186.</title>
        <authorList>
            <person name="Li Y."/>
        </authorList>
    </citation>
    <scope>NUCLEOTIDE SEQUENCE [LARGE SCALE GENOMIC DNA]</scope>
    <source>
        <strain evidence="3 5">DSM 23186</strain>
    </source>
</reference>
<keyword evidence="1" id="KW-0472">Membrane</keyword>
<keyword evidence="1" id="KW-1133">Transmembrane helix</keyword>
<dbReference type="EMBL" id="CP031356">
    <property type="protein sequence ID" value="AXK46781.1"/>
    <property type="molecule type" value="Genomic_DNA"/>
</dbReference>
<gene>
    <name evidence="2" type="ORF">DWV08_14965</name>
    <name evidence="3" type="ORF">DXU92_09585</name>
</gene>
<protein>
    <submittedName>
        <fullName evidence="3">DUF624 domain-containing protein</fullName>
    </submittedName>
</protein>
<dbReference type="RefSeq" id="WP_115414528.1">
    <property type="nucleotide sequence ID" value="NZ_CP031356.1"/>
</dbReference>
<accession>A0A345YS79</accession>
<keyword evidence="1" id="KW-0812">Transmembrane</keyword>
<dbReference type="EMBL" id="QSWH01000004">
    <property type="protein sequence ID" value="RRR22496.1"/>
    <property type="molecule type" value="Genomic_DNA"/>
</dbReference>
<organism evidence="3 5">
    <name type="scientific">Brachybacterium saurashtrense</name>
    <dbReference type="NCBI Taxonomy" id="556288"/>
    <lineage>
        <taxon>Bacteria</taxon>
        <taxon>Bacillati</taxon>
        <taxon>Actinomycetota</taxon>
        <taxon>Actinomycetes</taxon>
        <taxon>Micrococcales</taxon>
        <taxon>Dermabacteraceae</taxon>
        <taxon>Brachybacterium</taxon>
    </lineage>
</organism>
<feature type="transmembrane region" description="Helical" evidence="1">
    <location>
        <begin position="75"/>
        <end position="95"/>
    </location>
</feature>
<dbReference type="Proteomes" id="UP000254236">
    <property type="component" value="Chromosome"/>
</dbReference>
<evidence type="ECO:0000313" key="4">
    <source>
        <dbReference type="Proteomes" id="UP000254236"/>
    </source>
</evidence>
<dbReference type="OrthoDB" id="9814991at2"/>